<proteinExistence type="predicted"/>
<sequence length="157" mass="17779">MLELRHARWRWLGSLGSPLGQNRIQGPWRSDENQPPPPQWQQQNRTRLLNCQMQSCSQSTQVRAYHALDYGQENNSKNTSIEGRRGGSTSEMGLVAETLPGSGSLEILLRWDQVEHKHKAKKDMVVATIMAWFNPGKTTGSDQMRPIQQPPISLECS</sequence>
<keyword evidence="3" id="KW-1185">Reference proteome</keyword>
<feature type="region of interest" description="Disordered" evidence="1">
    <location>
        <begin position="136"/>
        <end position="157"/>
    </location>
</feature>
<gene>
    <name evidence="2" type="ORF">VTL71DRAFT_15575</name>
</gene>
<reference evidence="2 3" key="1">
    <citation type="journal article" date="2024" name="Commun. Biol.">
        <title>Comparative genomic analysis of thermophilic fungi reveals convergent evolutionary adaptations and gene losses.</title>
        <authorList>
            <person name="Steindorff A.S."/>
            <person name="Aguilar-Pontes M.V."/>
            <person name="Robinson A.J."/>
            <person name="Andreopoulos B."/>
            <person name="LaButti K."/>
            <person name="Kuo A."/>
            <person name="Mondo S."/>
            <person name="Riley R."/>
            <person name="Otillar R."/>
            <person name="Haridas S."/>
            <person name="Lipzen A."/>
            <person name="Grimwood J."/>
            <person name="Schmutz J."/>
            <person name="Clum A."/>
            <person name="Reid I.D."/>
            <person name="Moisan M.C."/>
            <person name="Butler G."/>
            <person name="Nguyen T.T.M."/>
            <person name="Dewar K."/>
            <person name="Conant G."/>
            <person name="Drula E."/>
            <person name="Henrissat B."/>
            <person name="Hansel C."/>
            <person name="Singer S."/>
            <person name="Hutchinson M.I."/>
            <person name="de Vries R.P."/>
            <person name="Natvig D.O."/>
            <person name="Powell A.J."/>
            <person name="Tsang A."/>
            <person name="Grigoriev I.V."/>
        </authorList>
    </citation>
    <scope>NUCLEOTIDE SEQUENCE [LARGE SCALE GENOMIC DNA]</scope>
    <source>
        <strain evidence="2 3">CBS 494.80</strain>
    </source>
</reference>
<organism evidence="2 3">
    <name type="scientific">Oculimacula yallundae</name>
    <dbReference type="NCBI Taxonomy" id="86028"/>
    <lineage>
        <taxon>Eukaryota</taxon>
        <taxon>Fungi</taxon>
        <taxon>Dikarya</taxon>
        <taxon>Ascomycota</taxon>
        <taxon>Pezizomycotina</taxon>
        <taxon>Leotiomycetes</taxon>
        <taxon>Helotiales</taxon>
        <taxon>Ploettnerulaceae</taxon>
        <taxon>Oculimacula</taxon>
    </lineage>
</organism>
<evidence type="ECO:0000256" key="1">
    <source>
        <dbReference type="SAM" id="MobiDB-lite"/>
    </source>
</evidence>
<evidence type="ECO:0000313" key="2">
    <source>
        <dbReference type="EMBL" id="KAL2069237.1"/>
    </source>
</evidence>
<protein>
    <submittedName>
        <fullName evidence="2">Uncharacterized protein</fullName>
    </submittedName>
</protein>
<dbReference type="EMBL" id="JAZHXI010000008">
    <property type="protein sequence ID" value="KAL2069237.1"/>
    <property type="molecule type" value="Genomic_DNA"/>
</dbReference>
<comment type="caution">
    <text evidence="2">The sequence shown here is derived from an EMBL/GenBank/DDBJ whole genome shotgun (WGS) entry which is preliminary data.</text>
</comment>
<feature type="region of interest" description="Disordered" evidence="1">
    <location>
        <begin position="22"/>
        <end position="42"/>
    </location>
</feature>
<evidence type="ECO:0000313" key="3">
    <source>
        <dbReference type="Proteomes" id="UP001595075"/>
    </source>
</evidence>
<dbReference type="Proteomes" id="UP001595075">
    <property type="component" value="Unassembled WGS sequence"/>
</dbReference>
<accession>A0ABR4CHQ6</accession>
<name>A0ABR4CHQ6_9HELO</name>